<proteinExistence type="inferred from homology"/>
<keyword evidence="1" id="KW-0547">Nucleotide-binding</keyword>
<feature type="compositionally biased region" description="Polar residues" evidence="5">
    <location>
        <begin position="444"/>
        <end position="460"/>
    </location>
</feature>
<keyword evidence="7" id="KW-0347">Helicase</keyword>
<evidence type="ECO:0000256" key="1">
    <source>
        <dbReference type="ARBA" id="ARBA00022741"/>
    </source>
</evidence>
<feature type="region of interest" description="Disordered" evidence="5">
    <location>
        <begin position="248"/>
        <end position="283"/>
    </location>
</feature>
<dbReference type="SUPFAM" id="SSF52540">
    <property type="entry name" value="P-loop containing nucleoside triphosphate hydrolases"/>
    <property type="match status" value="1"/>
</dbReference>
<evidence type="ECO:0000256" key="3">
    <source>
        <dbReference type="ARBA" id="ARBA00022840"/>
    </source>
</evidence>
<keyword evidence="8" id="KW-1185">Reference proteome</keyword>
<dbReference type="InterPro" id="IPR027417">
    <property type="entry name" value="P-loop_NTPase"/>
</dbReference>
<sequence length="1064" mass="116987">MKKDNAQQTDTIQKYIVEGTPRDIRDRYARLDETAKRADYGELDRDVVVLDTETTGFSVNHDELTQIAAARMKNGEIIEWFVTFVNPGKPIPEDVARLTDIHDEDVADAPTPAQALADLVEFVGTSDIVAHNAEFDRNFTTKNMYGTPLAENTWIDSLDLARIALPRLKSHRLIDLVRAFDAPISTHRADADVEALCAVYRILLAAVDAMPPALVSEIAGMATVEEWPTVKVFAHFAEKAAAAAVDSTMAAESDMESQDAEQAEKGQLADQTASVGEPREKKIPFSLRAMRQNRVKSIERKAKNDADMLASDPTRHLQFPSEGEIEEAFSPEGIVGSLYEDFETRVEQVAMAESVRQAFATSTNLAVEAGTGVGKSMAYLLPAALTARKNNIAIGVATKTNALLDQLMYKELPLLNDALKRSAEQGEQEAPSGEVGLEECSEASGESEQNAPEPTEQSEPISRGIDYAALKGFSHYPCLRQINRIVIAGPKTRNVAGKDIVQAPSLAGLLSFIEQSEYDDIDGLKIDYRALPRYTITTSSTDCLRRKCPFFGTLCFVHGARRRAESADIVVTNHSLLFCDLVADGGLLPPIRYWIVDEAHGAEAEARKAFSLALSAEEIMRTASRVSADDASRNVFIRTERRLGDAPDGSTLLFALTSKARSAGKEFEQAASEFSAHMKDLLYFDPSSKSKGYEFVELWINDQIRNSDTFAGLCSYGKVFSDKAEKLVKACQDIVAYLEDLDGAAELQREIASTAIALKEMINAAETILVSAPPTYAYAASLSKKNDRVAESLQALLLDVGDKMNETLYANTHSVVFASATMTVDGKFSAFEQSLGLNKTEFSQTSMCELPSSYNFDEQMTVYVVEDMPEPNAPGYLEALQELLIGVHRAQNGSMLTLFTNRKEMERCYDVVQPILKSDDLRLVCQKWGVSVKGLRDDFLVDEHLSLFALKSFWEGFDAPGATLKGVVIPKLPFTKPSDPLSCERADRDSHAWSHYVLPAAVLETKQAAGRLIRKSTDSGSLILADKRLLTKGYGKAFLNSLPSKTIKVCTMAETIRCIERETD</sequence>
<dbReference type="SUPFAM" id="SSF53098">
    <property type="entry name" value="Ribonuclease H-like"/>
    <property type="match status" value="1"/>
</dbReference>
<evidence type="ECO:0000256" key="4">
    <source>
        <dbReference type="ARBA" id="ARBA00038058"/>
    </source>
</evidence>
<dbReference type="InterPro" id="IPR036397">
    <property type="entry name" value="RNaseH_sf"/>
</dbReference>
<evidence type="ECO:0000259" key="6">
    <source>
        <dbReference type="PROSITE" id="PS51193"/>
    </source>
</evidence>
<dbReference type="InterPro" id="IPR045028">
    <property type="entry name" value="DinG/Rad3-like"/>
</dbReference>
<dbReference type="CDD" id="cd06127">
    <property type="entry name" value="DEDDh"/>
    <property type="match status" value="1"/>
</dbReference>
<gene>
    <name evidence="7" type="ORF">AAA083_10775</name>
</gene>
<dbReference type="RefSeq" id="WP_349227686.1">
    <property type="nucleotide sequence ID" value="NZ_JBBNOP010000009.1"/>
</dbReference>
<evidence type="ECO:0000313" key="7">
    <source>
        <dbReference type="EMBL" id="MEQ3363459.1"/>
    </source>
</evidence>
<keyword evidence="2" id="KW-0378">Hydrolase</keyword>
<dbReference type="GO" id="GO:0004386">
    <property type="term" value="F:helicase activity"/>
    <property type="evidence" value="ECO:0007669"/>
    <property type="project" value="UniProtKB-KW"/>
</dbReference>
<comment type="similarity">
    <text evidence="4">Belongs to the helicase family. DinG subfamily.</text>
</comment>
<evidence type="ECO:0000313" key="8">
    <source>
        <dbReference type="Proteomes" id="UP001487305"/>
    </source>
</evidence>
<keyword evidence="3" id="KW-0067">ATP-binding</keyword>
<dbReference type="Pfam" id="PF00929">
    <property type="entry name" value="RNase_T"/>
    <property type="match status" value="1"/>
</dbReference>
<feature type="domain" description="Helicase ATP-binding" evidence="6">
    <location>
        <begin position="334"/>
        <end position="646"/>
    </location>
</feature>
<dbReference type="Gene3D" id="3.40.50.300">
    <property type="entry name" value="P-loop containing nucleotide triphosphate hydrolases"/>
    <property type="match status" value="2"/>
</dbReference>
<protein>
    <submittedName>
        <fullName evidence="7">Helicase C-terminal domain-containing protein</fullName>
    </submittedName>
</protein>
<dbReference type="PANTHER" id="PTHR11472">
    <property type="entry name" value="DNA REPAIR DEAD HELICASE RAD3/XP-D SUBFAMILY MEMBER"/>
    <property type="match status" value="1"/>
</dbReference>
<accession>A0ABV1JEF8</accession>
<dbReference type="InterPro" id="IPR012337">
    <property type="entry name" value="RNaseH-like_sf"/>
</dbReference>
<dbReference type="EMBL" id="JBBNOP010000009">
    <property type="protein sequence ID" value="MEQ3363459.1"/>
    <property type="molecule type" value="Genomic_DNA"/>
</dbReference>
<dbReference type="PROSITE" id="PS51193">
    <property type="entry name" value="HELICASE_ATP_BIND_2"/>
    <property type="match status" value="1"/>
</dbReference>
<dbReference type="SMART" id="SM00479">
    <property type="entry name" value="EXOIII"/>
    <property type="match status" value="1"/>
</dbReference>
<dbReference type="Proteomes" id="UP001487305">
    <property type="component" value="Unassembled WGS sequence"/>
</dbReference>
<dbReference type="InterPro" id="IPR014013">
    <property type="entry name" value="Helic_SF1/SF2_ATP-bd_DinG/Rad3"/>
</dbReference>
<dbReference type="Gene3D" id="3.30.420.10">
    <property type="entry name" value="Ribonuclease H-like superfamily/Ribonuclease H"/>
    <property type="match status" value="1"/>
</dbReference>
<comment type="caution">
    <text evidence="7">The sequence shown here is derived from an EMBL/GenBank/DDBJ whole genome shotgun (WGS) entry which is preliminary data.</text>
</comment>
<evidence type="ECO:0000256" key="2">
    <source>
        <dbReference type="ARBA" id="ARBA00022801"/>
    </source>
</evidence>
<dbReference type="Pfam" id="PF13307">
    <property type="entry name" value="Helicase_C_2"/>
    <property type="match status" value="1"/>
</dbReference>
<dbReference type="InterPro" id="IPR013520">
    <property type="entry name" value="Ribonucl_H"/>
</dbReference>
<dbReference type="InterPro" id="IPR006555">
    <property type="entry name" value="ATP-dep_Helicase_C"/>
</dbReference>
<dbReference type="SMART" id="SM00491">
    <property type="entry name" value="HELICc2"/>
    <property type="match status" value="1"/>
</dbReference>
<name>A0ABV1JEF8_9ACTN</name>
<organism evidence="7 8">
    <name type="scientific">Raoultibacter massiliensis</name>
    <dbReference type="NCBI Taxonomy" id="1852371"/>
    <lineage>
        <taxon>Bacteria</taxon>
        <taxon>Bacillati</taxon>
        <taxon>Actinomycetota</taxon>
        <taxon>Coriobacteriia</taxon>
        <taxon>Eggerthellales</taxon>
        <taxon>Eggerthellaceae</taxon>
        <taxon>Raoultibacter</taxon>
    </lineage>
</organism>
<feature type="region of interest" description="Disordered" evidence="5">
    <location>
        <begin position="422"/>
        <end position="461"/>
    </location>
</feature>
<reference evidence="7 8" key="1">
    <citation type="submission" date="2024-04" db="EMBL/GenBank/DDBJ databases">
        <title>Human intestinal bacterial collection.</title>
        <authorList>
            <person name="Pauvert C."/>
            <person name="Hitch T.C.A."/>
            <person name="Clavel T."/>
        </authorList>
    </citation>
    <scope>NUCLEOTIDE SEQUENCE [LARGE SCALE GENOMIC DNA]</scope>
    <source>
        <strain evidence="7 8">CLA-KB-H42</strain>
    </source>
</reference>
<dbReference type="PANTHER" id="PTHR11472:SF34">
    <property type="entry name" value="REGULATOR OF TELOMERE ELONGATION HELICASE 1"/>
    <property type="match status" value="1"/>
</dbReference>
<evidence type="ECO:0000256" key="5">
    <source>
        <dbReference type="SAM" id="MobiDB-lite"/>
    </source>
</evidence>